<name>A0A0F9TVK4_9ZZZZ</name>
<organism evidence="2">
    <name type="scientific">marine sediment metagenome</name>
    <dbReference type="NCBI Taxonomy" id="412755"/>
    <lineage>
        <taxon>unclassified sequences</taxon>
        <taxon>metagenomes</taxon>
        <taxon>ecological metagenomes</taxon>
    </lineage>
</organism>
<dbReference type="EMBL" id="LAZR01000254">
    <property type="protein sequence ID" value="KKN78992.1"/>
    <property type="molecule type" value="Genomic_DNA"/>
</dbReference>
<keyword evidence="1" id="KW-0472">Membrane</keyword>
<keyword evidence="1" id="KW-0812">Transmembrane</keyword>
<evidence type="ECO:0000313" key="2">
    <source>
        <dbReference type="EMBL" id="KKN78992.1"/>
    </source>
</evidence>
<feature type="transmembrane region" description="Helical" evidence="1">
    <location>
        <begin position="6"/>
        <end position="26"/>
    </location>
</feature>
<accession>A0A0F9TVK4</accession>
<keyword evidence="1" id="KW-1133">Transmembrane helix</keyword>
<gene>
    <name evidence="2" type="ORF">LCGC14_0344680</name>
</gene>
<proteinExistence type="predicted"/>
<reference evidence="2" key="1">
    <citation type="journal article" date="2015" name="Nature">
        <title>Complex archaea that bridge the gap between prokaryotes and eukaryotes.</title>
        <authorList>
            <person name="Spang A."/>
            <person name="Saw J.H."/>
            <person name="Jorgensen S.L."/>
            <person name="Zaremba-Niedzwiedzka K."/>
            <person name="Martijn J."/>
            <person name="Lind A.E."/>
            <person name="van Eijk R."/>
            <person name="Schleper C."/>
            <person name="Guy L."/>
            <person name="Ettema T.J."/>
        </authorList>
    </citation>
    <scope>NUCLEOTIDE SEQUENCE</scope>
</reference>
<sequence>MEVESVICIALWIGFLFGFLAGFVYARTGNCK</sequence>
<comment type="caution">
    <text evidence="2">The sequence shown here is derived from an EMBL/GenBank/DDBJ whole genome shotgun (WGS) entry which is preliminary data.</text>
</comment>
<evidence type="ECO:0000256" key="1">
    <source>
        <dbReference type="SAM" id="Phobius"/>
    </source>
</evidence>
<dbReference type="AlphaFoldDB" id="A0A0F9TVK4"/>
<protein>
    <submittedName>
        <fullName evidence="2">Uncharacterized protein</fullName>
    </submittedName>
</protein>